<dbReference type="Proteomes" id="UP000708208">
    <property type="component" value="Unassembled WGS sequence"/>
</dbReference>
<keyword evidence="3" id="KW-0479">Metal-binding</keyword>
<dbReference type="GO" id="GO:0004337">
    <property type="term" value="F:(2E,6E)-farnesyl diphosphate synthase activity"/>
    <property type="evidence" value="ECO:0007669"/>
    <property type="project" value="TreeGrafter"/>
</dbReference>
<comment type="pathway">
    <text evidence="5">Pheromone biosynthesis.</text>
</comment>
<evidence type="ECO:0000256" key="4">
    <source>
        <dbReference type="ARBA" id="ARBA00022842"/>
    </source>
</evidence>
<proteinExistence type="predicted"/>
<evidence type="ECO:0000256" key="5">
    <source>
        <dbReference type="ARBA" id="ARBA00033740"/>
    </source>
</evidence>
<dbReference type="PROSITE" id="PS00444">
    <property type="entry name" value="POLYPRENYL_SYNTHASE_2"/>
    <property type="match status" value="1"/>
</dbReference>
<organism evidence="7 8">
    <name type="scientific">Allacma fusca</name>
    <dbReference type="NCBI Taxonomy" id="39272"/>
    <lineage>
        <taxon>Eukaryota</taxon>
        <taxon>Metazoa</taxon>
        <taxon>Ecdysozoa</taxon>
        <taxon>Arthropoda</taxon>
        <taxon>Hexapoda</taxon>
        <taxon>Collembola</taxon>
        <taxon>Symphypleona</taxon>
        <taxon>Sminthuridae</taxon>
        <taxon>Allacma</taxon>
    </lineage>
</organism>
<dbReference type="GO" id="GO:0005737">
    <property type="term" value="C:cytoplasm"/>
    <property type="evidence" value="ECO:0007669"/>
    <property type="project" value="TreeGrafter"/>
</dbReference>
<dbReference type="PANTHER" id="PTHR11525:SF0">
    <property type="entry name" value="FARNESYL PYROPHOSPHATE SYNTHASE"/>
    <property type="match status" value="1"/>
</dbReference>
<evidence type="ECO:0000313" key="7">
    <source>
        <dbReference type="EMBL" id="CAG7716128.1"/>
    </source>
</evidence>
<comment type="caution">
    <text evidence="7">The sequence shown here is derived from an EMBL/GenBank/DDBJ whole genome shotgun (WGS) entry which is preliminary data.</text>
</comment>
<keyword evidence="8" id="KW-1185">Reference proteome</keyword>
<accession>A0A8J2J7X5</accession>
<evidence type="ECO:0000256" key="6">
    <source>
        <dbReference type="ARBA" id="ARBA00034546"/>
    </source>
</evidence>
<dbReference type="AlphaFoldDB" id="A0A8J2J7X5"/>
<protein>
    <recommendedName>
        <fullName evidence="6">Farnesyl pyrophosphate synthase</fullName>
    </recommendedName>
</protein>
<reference evidence="7" key="1">
    <citation type="submission" date="2021-06" db="EMBL/GenBank/DDBJ databases">
        <authorList>
            <person name="Hodson N. C."/>
            <person name="Mongue J. A."/>
            <person name="Jaron S. K."/>
        </authorList>
    </citation>
    <scope>NUCLEOTIDE SEQUENCE</scope>
</reference>
<gene>
    <name evidence="7" type="ORF">AFUS01_LOCUS5657</name>
</gene>
<evidence type="ECO:0000256" key="3">
    <source>
        <dbReference type="ARBA" id="ARBA00022723"/>
    </source>
</evidence>
<dbReference type="OrthoDB" id="10257492at2759"/>
<dbReference type="GO" id="GO:0046872">
    <property type="term" value="F:metal ion binding"/>
    <property type="evidence" value="ECO:0007669"/>
    <property type="project" value="UniProtKB-KW"/>
</dbReference>
<dbReference type="InterPro" id="IPR039702">
    <property type="entry name" value="FPS1-like"/>
</dbReference>
<dbReference type="GO" id="GO:0045337">
    <property type="term" value="P:farnesyl diphosphate biosynthetic process"/>
    <property type="evidence" value="ECO:0007669"/>
    <property type="project" value="TreeGrafter"/>
</dbReference>
<dbReference type="PROSITE" id="PS00723">
    <property type="entry name" value="POLYPRENYL_SYNTHASE_1"/>
    <property type="match status" value="1"/>
</dbReference>
<evidence type="ECO:0000313" key="8">
    <source>
        <dbReference type="Proteomes" id="UP000708208"/>
    </source>
</evidence>
<dbReference type="InterPro" id="IPR033749">
    <property type="entry name" value="Polyprenyl_synt_CS"/>
</dbReference>
<keyword evidence="4" id="KW-0460">Magnesium</keyword>
<evidence type="ECO:0000256" key="2">
    <source>
        <dbReference type="ARBA" id="ARBA00022679"/>
    </source>
</evidence>
<dbReference type="PANTHER" id="PTHR11525">
    <property type="entry name" value="FARNESYL-PYROPHOSPHATE SYNTHETASE"/>
    <property type="match status" value="1"/>
</dbReference>
<dbReference type="EMBL" id="CAJVCH010036151">
    <property type="protein sequence ID" value="CAG7716128.1"/>
    <property type="molecule type" value="Genomic_DNA"/>
</dbReference>
<dbReference type="SFLD" id="SFLDS00005">
    <property type="entry name" value="Isoprenoid_Synthase_Type_I"/>
    <property type="match status" value="1"/>
</dbReference>
<dbReference type="GO" id="GO:0004161">
    <property type="term" value="F:dimethylallyltranstransferase activity"/>
    <property type="evidence" value="ECO:0007669"/>
    <property type="project" value="TreeGrafter"/>
</dbReference>
<comment type="cofactor">
    <cofactor evidence="1">
        <name>Mg(2+)</name>
        <dbReference type="ChEBI" id="CHEBI:18420"/>
    </cofactor>
</comment>
<sequence length="318" mass="35263">AQLFIAASNCTEKVNDTNRTRIFAFAWILEILQAASLIGDDITDNATTRRGQKCWHLQKSVGLTAVNDMVLLENVSYALLRKYFADSPYYLTLAETLQGNTLKMCIGQGLDLLASKNTDATSFDMGLYEEIVYLKTSYFGFGLPIASALIMKGLSKEEVVEITGNFTREIGLIFQIQDDFKDVFGDPNINEKSSTDIPNGKCAWPIVAALELANPTQRQALIENYGKPNSVQVNIVKSLFAELGIVQEYQKCMASKERNIENIINDIPESVSGNEIVPIYQALLRKICGHLKNVSTQTRSMISIIQVDDSVASNQVLK</sequence>
<name>A0A8J2J7X5_9HEXA</name>
<evidence type="ECO:0000256" key="1">
    <source>
        <dbReference type="ARBA" id="ARBA00001946"/>
    </source>
</evidence>
<feature type="non-terminal residue" evidence="7">
    <location>
        <position position="318"/>
    </location>
</feature>
<keyword evidence="2" id="KW-0808">Transferase</keyword>
<dbReference type="Pfam" id="PF00348">
    <property type="entry name" value="polyprenyl_synt"/>
    <property type="match status" value="1"/>
</dbReference>
<dbReference type="InterPro" id="IPR000092">
    <property type="entry name" value="Polyprenyl_synt"/>
</dbReference>